<accession>A0A6C0CAW2</accession>
<name>A0A6C0CAW2_9ZZZZ</name>
<sequence length="67" mass="7947">MKNCIDETLNMPILVHSIQCQENCIDETLNMPILVHSIQYQENYEELHRRDFEHVNIGSFNSISREL</sequence>
<dbReference type="EMBL" id="MN739361">
    <property type="protein sequence ID" value="QHT00950.1"/>
    <property type="molecule type" value="Genomic_DNA"/>
</dbReference>
<dbReference type="AlphaFoldDB" id="A0A6C0CAW2"/>
<organism evidence="1">
    <name type="scientific">viral metagenome</name>
    <dbReference type="NCBI Taxonomy" id="1070528"/>
    <lineage>
        <taxon>unclassified sequences</taxon>
        <taxon>metagenomes</taxon>
        <taxon>organismal metagenomes</taxon>
    </lineage>
</organism>
<protein>
    <submittedName>
        <fullName evidence="1">Uncharacterized protein</fullName>
    </submittedName>
</protein>
<proteinExistence type="predicted"/>
<reference evidence="1" key="1">
    <citation type="journal article" date="2020" name="Nature">
        <title>Giant virus diversity and host interactions through global metagenomics.</title>
        <authorList>
            <person name="Schulz F."/>
            <person name="Roux S."/>
            <person name="Paez-Espino D."/>
            <person name="Jungbluth S."/>
            <person name="Walsh D.A."/>
            <person name="Denef V.J."/>
            <person name="McMahon K.D."/>
            <person name="Konstantinidis K.T."/>
            <person name="Eloe-Fadrosh E.A."/>
            <person name="Kyrpides N.C."/>
            <person name="Woyke T."/>
        </authorList>
    </citation>
    <scope>NUCLEOTIDE SEQUENCE</scope>
    <source>
        <strain evidence="1">GVMAG-M-3300020192-26</strain>
    </source>
</reference>
<evidence type="ECO:0000313" key="1">
    <source>
        <dbReference type="EMBL" id="QHT00950.1"/>
    </source>
</evidence>